<dbReference type="InterPro" id="IPR002433">
    <property type="entry name" value="Orn_de-COase"/>
</dbReference>
<comment type="catalytic activity">
    <reaction evidence="10">
        <text>L-ornithine + H(+) = putrescine + CO2</text>
        <dbReference type="Rhea" id="RHEA:22964"/>
        <dbReference type="ChEBI" id="CHEBI:15378"/>
        <dbReference type="ChEBI" id="CHEBI:16526"/>
        <dbReference type="ChEBI" id="CHEBI:46911"/>
        <dbReference type="ChEBI" id="CHEBI:326268"/>
        <dbReference type="EC" id="4.1.1.17"/>
    </reaction>
</comment>
<gene>
    <name evidence="12" type="ORF">KC01_LOCUS24262</name>
</gene>
<sequence>MNVLISGSGILDDGDDVENFIDDKIRELNKQGSEDPFYVANLDTVLEKHQRWQSCLPRVTPFYAVKCNNTPAVLQMLSALGTGFDCASKREMEMVLSSGVTPDRILYAHTAKPTSHIRYARANGVDTMTFDSEEELVKIATSHPSSKLLLRIAVDDSKSMVKLSPKFGAKLQSVGSLLKRAQELHLDITGVSFHVGCLCTDSIMYKKAIADARRVFDQAVSPCNPYVS</sequence>
<feature type="domain" description="Orn/DAP/Arg decarboxylase 2 N-terminal" evidence="11">
    <location>
        <begin position="43"/>
        <end position="220"/>
    </location>
</feature>
<evidence type="ECO:0000256" key="8">
    <source>
        <dbReference type="ARBA" id="ARBA00037173"/>
    </source>
</evidence>
<evidence type="ECO:0000256" key="4">
    <source>
        <dbReference type="ARBA" id="ARBA00023115"/>
    </source>
</evidence>
<dbReference type="PANTHER" id="PTHR11482">
    <property type="entry name" value="ARGININE/DIAMINOPIMELATE/ORNITHINE DECARBOXYLASE"/>
    <property type="match status" value="1"/>
</dbReference>
<dbReference type="Proteomes" id="UP001497482">
    <property type="component" value="Chromosome 20"/>
</dbReference>
<comment type="cofactor">
    <cofactor evidence="1">
        <name>pyridoxal 5'-phosphate</name>
        <dbReference type="ChEBI" id="CHEBI:597326"/>
    </cofactor>
</comment>
<dbReference type="EC" id="4.1.1.17" evidence="7"/>
<keyword evidence="5" id="KW-0456">Lyase</keyword>
<evidence type="ECO:0000256" key="10">
    <source>
        <dbReference type="ARBA" id="ARBA00049127"/>
    </source>
</evidence>
<dbReference type="SUPFAM" id="SSF51419">
    <property type="entry name" value="PLP-binding barrel"/>
    <property type="match status" value="1"/>
</dbReference>
<dbReference type="GO" id="GO:0004586">
    <property type="term" value="F:ornithine decarboxylase activity"/>
    <property type="evidence" value="ECO:0007669"/>
    <property type="project" value="UniProtKB-EC"/>
</dbReference>
<evidence type="ECO:0000313" key="12">
    <source>
        <dbReference type="EMBL" id="CAL1595464.1"/>
    </source>
</evidence>
<dbReference type="GO" id="GO:0033387">
    <property type="term" value="P:putrescine biosynthetic process from arginine, via ornithine"/>
    <property type="evidence" value="ECO:0007669"/>
    <property type="project" value="TreeGrafter"/>
</dbReference>
<keyword evidence="13" id="KW-1185">Reference proteome</keyword>
<evidence type="ECO:0000256" key="9">
    <source>
        <dbReference type="ARBA" id="ARBA00046672"/>
    </source>
</evidence>
<dbReference type="EMBL" id="OZ035842">
    <property type="protein sequence ID" value="CAL1595464.1"/>
    <property type="molecule type" value="Genomic_DNA"/>
</dbReference>
<dbReference type="InterPro" id="IPR022644">
    <property type="entry name" value="De-COase2_N"/>
</dbReference>
<evidence type="ECO:0000256" key="6">
    <source>
        <dbReference type="ARBA" id="ARBA00034115"/>
    </source>
</evidence>
<evidence type="ECO:0000256" key="5">
    <source>
        <dbReference type="ARBA" id="ARBA00023239"/>
    </source>
</evidence>
<dbReference type="PANTHER" id="PTHR11482:SF6">
    <property type="entry name" value="ORNITHINE DECARBOXYLASE 1-RELATED"/>
    <property type="match status" value="1"/>
</dbReference>
<reference evidence="12 13" key="1">
    <citation type="submission" date="2024-04" db="EMBL/GenBank/DDBJ databases">
        <authorList>
            <person name="Waldvogel A.-M."/>
            <person name="Schoenle A."/>
        </authorList>
    </citation>
    <scope>NUCLEOTIDE SEQUENCE [LARGE SCALE GENOMIC DNA]</scope>
</reference>
<protein>
    <recommendedName>
        <fullName evidence="7">ornithine decarboxylase</fullName>
        <ecNumber evidence="7">4.1.1.17</ecNumber>
    </recommendedName>
</protein>
<dbReference type="PRINTS" id="PR01182">
    <property type="entry name" value="ORNDCRBXLASE"/>
</dbReference>
<evidence type="ECO:0000259" key="11">
    <source>
        <dbReference type="Pfam" id="PF02784"/>
    </source>
</evidence>
<evidence type="ECO:0000256" key="2">
    <source>
        <dbReference type="ARBA" id="ARBA00008872"/>
    </source>
</evidence>
<evidence type="ECO:0000256" key="1">
    <source>
        <dbReference type="ARBA" id="ARBA00001933"/>
    </source>
</evidence>
<dbReference type="Pfam" id="PF02784">
    <property type="entry name" value="Orn_Arg_deC_N"/>
    <property type="match status" value="1"/>
</dbReference>
<dbReference type="InterPro" id="IPR022653">
    <property type="entry name" value="De-COase2_pyr-phos_BS"/>
</dbReference>
<comment type="similarity">
    <text evidence="2">Belongs to the Orn/Lys/Arg decarboxylase class-II family.</text>
</comment>
<keyword evidence="3" id="KW-0663">Pyridoxal phosphate</keyword>
<name>A0AAV2L6Z4_KNICA</name>
<dbReference type="Gene3D" id="3.20.20.10">
    <property type="entry name" value="Alanine racemase"/>
    <property type="match status" value="1"/>
</dbReference>
<evidence type="ECO:0000313" key="13">
    <source>
        <dbReference type="Proteomes" id="UP001497482"/>
    </source>
</evidence>
<proteinExistence type="inferred from homology"/>
<comment type="pathway">
    <text evidence="6">Amine and polyamine biosynthesis; putrescine biosynthesis via L-ornithine pathway; putrescine from L-ornithine: step 1/1.</text>
</comment>
<accession>A0AAV2L6Z4</accession>
<organism evidence="12 13">
    <name type="scientific">Knipowitschia caucasica</name>
    <name type="common">Caucasian dwarf goby</name>
    <name type="synonym">Pomatoschistus caucasicus</name>
    <dbReference type="NCBI Taxonomy" id="637954"/>
    <lineage>
        <taxon>Eukaryota</taxon>
        <taxon>Metazoa</taxon>
        <taxon>Chordata</taxon>
        <taxon>Craniata</taxon>
        <taxon>Vertebrata</taxon>
        <taxon>Euteleostomi</taxon>
        <taxon>Actinopterygii</taxon>
        <taxon>Neopterygii</taxon>
        <taxon>Teleostei</taxon>
        <taxon>Neoteleostei</taxon>
        <taxon>Acanthomorphata</taxon>
        <taxon>Gobiaria</taxon>
        <taxon>Gobiiformes</taxon>
        <taxon>Gobioidei</taxon>
        <taxon>Gobiidae</taxon>
        <taxon>Gobiinae</taxon>
        <taxon>Knipowitschia</taxon>
    </lineage>
</organism>
<evidence type="ECO:0000256" key="3">
    <source>
        <dbReference type="ARBA" id="ARBA00022898"/>
    </source>
</evidence>
<dbReference type="PROSITE" id="PS00878">
    <property type="entry name" value="ODR_DC_2_1"/>
    <property type="match status" value="1"/>
</dbReference>
<comment type="subunit">
    <text evidence="9">Homodimer. Only the dimer is catalytically active, as the active sites are constructed of residues from both monomers.</text>
</comment>
<comment type="function">
    <text evidence="8">Catalyzes the first and rate-limiting step of polyamine biosynthesis that converts ornithine into putrescine, which is the precursor for the polyamines, spermidine and spermine. Polyamines are essential for cell proliferation and are implicated in cellular processes, ranging from DNA replication to apoptosis.</text>
</comment>
<dbReference type="InterPro" id="IPR000183">
    <property type="entry name" value="Orn/DAP/Arg_de-COase"/>
</dbReference>
<evidence type="ECO:0000256" key="7">
    <source>
        <dbReference type="ARBA" id="ARBA00034138"/>
    </source>
</evidence>
<dbReference type="FunFam" id="3.20.20.10:FF:000005">
    <property type="entry name" value="Ornithine decarboxylase"/>
    <property type="match status" value="1"/>
</dbReference>
<dbReference type="GO" id="GO:0005737">
    <property type="term" value="C:cytoplasm"/>
    <property type="evidence" value="ECO:0007669"/>
    <property type="project" value="TreeGrafter"/>
</dbReference>
<dbReference type="AlphaFoldDB" id="A0AAV2L6Z4"/>
<dbReference type="InterPro" id="IPR029066">
    <property type="entry name" value="PLP-binding_barrel"/>
</dbReference>
<dbReference type="PRINTS" id="PR01179">
    <property type="entry name" value="ODADCRBXLASE"/>
</dbReference>
<keyword evidence="4" id="KW-0620">Polyamine biosynthesis</keyword>